<organism evidence="1 2">
    <name type="scientific">Aspergillus pseudoustus</name>
    <dbReference type="NCBI Taxonomy" id="1810923"/>
    <lineage>
        <taxon>Eukaryota</taxon>
        <taxon>Fungi</taxon>
        <taxon>Dikarya</taxon>
        <taxon>Ascomycota</taxon>
        <taxon>Pezizomycotina</taxon>
        <taxon>Eurotiomycetes</taxon>
        <taxon>Eurotiomycetidae</taxon>
        <taxon>Eurotiales</taxon>
        <taxon>Aspergillaceae</taxon>
        <taxon>Aspergillus</taxon>
        <taxon>Aspergillus subgen. Nidulantes</taxon>
    </lineage>
</organism>
<reference evidence="1 2" key="1">
    <citation type="submission" date="2024-07" db="EMBL/GenBank/DDBJ databases">
        <title>Section-level genome sequencing and comparative genomics of Aspergillus sections Usti and Cavernicolus.</title>
        <authorList>
            <consortium name="Lawrence Berkeley National Laboratory"/>
            <person name="Nybo J.L."/>
            <person name="Vesth T.C."/>
            <person name="Theobald S."/>
            <person name="Frisvad J.C."/>
            <person name="Larsen T.O."/>
            <person name="Kjaerboelling I."/>
            <person name="Rothschild-Mancinelli K."/>
            <person name="Lyhne E.K."/>
            <person name="Kogle M.E."/>
            <person name="Barry K."/>
            <person name="Clum A."/>
            <person name="Na H."/>
            <person name="Ledsgaard L."/>
            <person name="Lin J."/>
            <person name="Lipzen A."/>
            <person name="Kuo A."/>
            <person name="Riley R."/>
            <person name="Mondo S."/>
            <person name="Labutti K."/>
            <person name="Haridas S."/>
            <person name="Pangalinan J."/>
            <person name="Salamov A.A."/>
            <person name="Simmons B.A."/>
            <person name="Magnuson J.K."/>
            <person name="Chen J."/>
            <person name="Drula E."/>
            <person name="Henrissat B."/>
            <person name="Wiebenga A."/>
            <person name="Lubbers R.J."/>
            <person name="Gomes A.C."/>
            <person name="Makela M.R."/>
            <person name="Stajich J."/>
            <person name="Grigoriev I.V."/>
            <person name="Mortensen U.H."/>
            <person name="De Vries R.P."/>
            <person name="Baker S.E."/>
            <person name="Andersen M.R."/>
        </authorList>
    </citation>
    <scope>NUCLEOTIDE SEQUENCE [LARGE SCALE GENOMIC DNA]</scope>
    <source>
        <strain evidence="1 2">CBS 123904</strain>
    </source>
</reference>
<protein>
    <recommendedName>
        <fullName evidence="3">Tubby C-terminal-like domain-containing protein</fullName>
    </recommendedName>
</protein>
<evidence type="ECO:0000313" key="1">
    <source>
        <dbReference type="EMBL" id="KAL2827282.1"/>
    </source>
</evidence>
<keyword evidence="2" id="KW-1185">Reference proteome</keyword>
<gene>
    <name evidence="1" type="ORF">BJY01DRAFT_229241</name>
</gene>
<name>A0ABR4II69_9EURO</name>
<evidence type="ECO:0008006" key="3">
    <source>
        <dbReference type="Google" id="ProtNLM"/>
    </source>
</evidence>
<sequence length="226" mass="25179">MEQTPSRAVFHCYMRDIKKDHAAKTLEYTFDAHEAPTNEIVYTLSAKRPVKGIFSTAYLHHPSHPNIVALSTAIQPVTMTDPTEDGWIGRQLTHGFHADDGQLVTVKETPDGGGWYPRRFSYRGKEFVWLPGTKGLFEVDIAKVAEDAAALVDGDQKRKGKSKKVKAEHQVKGMALANSNMPFWAGLLKGRQREIMFQQGLEMDGAFVKLVLASAMITNMICLYGP</sequence>
<accession>A0ABR4II69</accession>
<dbReference type="EMBL" id="JBFXLU010000405">
    <property type="protein sequence ID" value="KAL2827282.1"/>
    <property type="molecule type" value="Genomic_DNA"/>
</dbReference>
<comment type="caution">
    <text evidence="1">The sequence shown here is derived from an EMBL/GenBank/DDBJ whole genome shotgun (WGS) entry which is preliminary data.</text>
</comment>
<dbReference type="Proteomes" id="UP001610446">
    <property type="component" value="Unassembled WGS sequence"/>
</dbReference>
<proteinExistence type="predicted"/>
<evidence type="ECO:0000313" key="2">
    <source>
        <dbReference type="Proteomes" id="UP001610446"/>
    </source>
</evidence>